<dbReference type="Proteomes" id="UP000233256">
    <property type="component" value="Unassembled WGS sequence"/>
</dbReference>
<dbReference type="AlphaFoldDB" id="A0A2N1PMN2"/>
<feature type="transmembrane region" description="Helical" evidence="1">
    <location>
        <begin position="21"/>
        <end position="44"/>
    </location>
</feature>
<dbReference type="InterPro" id="IPR012902">
    <property type="entry name" value="N_methyl_site"/>
</dbReference>
<accession>A0A2N1PMN2</accession>
<dbReference type="EMBL" id="PGXC01000015">
    <property type="protein sequence ID" value="PKK89589.1"/>
    <property type="molecule type" value="Genomic_DNA"/>
</dbReference>
<dbReference type="NCBIfam" id="TIGR02532">
    <property type="entry name" value="IV_pilin_GFxxxE"/>
    <property type="match status" value="1"/>
</dbReference>
<keyword evidence="1" id="KW-0812">Transmembrane</keyword>
<gene>
    <name evidence="2" type="ORF">CVV64_13555</name>
</gene>
<evidence type="ECO:0000256" key="1">
    <source>
        <dbReference type="SAM" id="Phobius"/>
    </source>
</evidence>
<evidence type="ECO:0000313" key="2">
    <source>
        <dbReference type="EMBL" id="PKK89589.1"/>
    </source>
</evidence>
<keyword evidence="1" id="KW-0472">Membrane</keyword>
<evidence type="ECO:0000313" key="3">
    <source>
        <dbReference type="Proteomes" id="UP000233256"/>
    </source>
</evidence>
<keyword evidence="1" id="KW-1133">Transmembrane helix</keyword>
<sequence>MQSLQFFRTAISDRHTSCRGFSFMELLVGIVIMSIALLPLLVLFSSSHKGTKATVQRALARNLCSDLVEFARSAPFDSISPASLSSSAFAGTAMPPVPAGYTRTVTVNNGSHNKVYTATSAGVTQINVRFDYKIIIVKTTWNGGGNDNEVVLSTIVVKK</sequence>
<protein>
    <recommendedName>
        <fullName evidence="4">Prepilin-type N-terminal cleavage/methylation domain-containing protein</fullName>
    </recommendedName>
</protein>
<organism evidence="2 3">
    <name type="scientific">Candidatus Wallbacteria bacterium HGW-Wallbacteria-1</name>
    <dbReference type="NCBI Taxonomy" id="2013854"/>
    <lineage>
        <taxon>Bacteria</taxon>
        <taxon>Candidatus Walliibacteriota</taxon>
    </lineage>
</organism>
<name>A0A2N1PMN2_9BACT</name>
<proteinExistence type="predicted"/>
<evidence type="ECO:0008006" key="4">
    <source>
        <dbReference type="Google" id="ProtNLM"/>
    </source>
</evidence>
<reference evidence="2 3" key="1">
    <citation type="journal article" date="2017" name="ISME J.">
        <title>Potential for microbial H2 and metal transformations associated with novel bacteria and archaea in deep terrestrial subsurface sediments.</title>
        <authorList>
            <person name="Hernsdorf A.W."/>
            <person name="Amano Y."/>
            <person name="Miyakawa K."/>
            <person name="Ise K."/>
            <person name="Suzuki Y."/>
            <person name="Anantharaman K."/>
            <person name="Probst A."/>
            <person name="Burstein D."/>
            <person name="Thomas B.C."/>
            <person name="Banfield J.F."/>
        </authorList>
    </citation>
    <scope>NUCLEOTIDE SEQUENCE [LARGE SCALE GENOMIC DNA]</scope>
    <source>
        <strain evidence="2">HGW-Wallbacteria-1</strain>
    </source>
</reference>
<comment type="caution">
    <text evidence="2">The sequence shown here is derived from an EMBL/GenBank/DDBJ whole genome shotgun (WGS) entry which is preliminary data.</text>
</comment>
<dbReference type="Pfam" id="PF07963">
    <property type="entry name" value="N_methyl"/>
    <property type="match status" value="1"/>
</dbReference>